<name>A0AAJ8BPF8_ASPNG</name>
<evidence type="ECO:0000313" key="1">
    <source>
        <dbReference type="RefSeq" id="XP_059600553.1"/>
    </source>
</evidence>
<dbReference type="KEGG" id="ang:An04g04600"/>
<dbReference type="VEuPathDB" id="FungiDB:An04g04600"/>
<protein>
    <submittedName>
        <fullName evidence="1">Uncharacterized protein</fullName>
    </submittedName>
</protein>
<accession>A0AAJ8BPF8</accession>
<dbReference type="GeneID" id="84590890"/>
<reference evidence="1" key="1">
    <citation type="submission" date="2025-02" db="EMBL/GenBank/DDBJ databases">
        <authorList>
            <consortium name="NCBI Genome Project"/>
        </authorList>
    </citation>
    <scope>NUCLEOTIDE SEQUENCE</scope>
</reference>
<sequence length="84" mass="9335">MPHDARRSSDCNPVPASVVQPSVVPPRCKPYPHAKKSVFRIWEIKAYSFYPGSLLPSYNKAMGILDELSPGYSTLRRTGTGSIR</sequence>
<reference evidence="1" key="2">
    <citation type="submission" date="2025-08" db="UniProtKB">
        <authorList>
            <consortium name="RefSeq"/>
        </authorList>
    </citation>
    <scope>IDENTIFICATION</scope>
</reference>
<dbReference type="AlphaFoldDB" id="A0AAJ8BPF8"/>
<dbReference type="RefSeq" id="XP_059600553.1">
    <property type="nucleotide sequence ID" value="XM_059747490.1"/>
</dbReference>
<gene>
    <name evidence="1" type="ORF">An04g04600</name>
</gene>
<proteinExistence type="predicted"/>
<organism evidence="1">
    <name type="scientific">Aspergillus niger</name>
    <dbReference type="NCBI Taxonomy" id="5061"/>
    <lineage>
        <taxon>Eukaryota</taxon>
        <taxon>Fungi</taxon>
        <taxon>Dikarya</taxon>
        <taxon>Ascomycota</taxon>
        <taxon>Pezizomycotina</taxon>
        <taxon>Eurotiomycetes</taxon>
        <taxon>Eurotiomycetidae</taxon>
        <taxon>Eurotiales</taxon>
        <taxon>Aspergillaceae</taxon>
        <taxon>Aspergillus</taxon>
        <taxon>Aspergillus subgen. Circumdati</taxon>
    </lineage>
</organism>